<organism evidence="3 4">
    <name type="scientific">Hypsibius exemplaris</name>
    <name type="common">Freshwater tardigrade</name>
    <dbReference type="NCBI Taxonomy" id="2072580"/>
    <lineage>
        <taxon>Eukaryota</taxon>
        <taxon>Metazoa</taxon>
        <taxon>Ecdysozoa</taxon>
        <taxon>Tardigrada</taxon>
        <taxon>Eutardigrada</taxon>
        <taxon>Parachela</taxon>
        <taxon>Hypsibioidea</taxon>
        <taxon>Hypsibiidae</taxon>
        <taxon>Hypsibius</taxon>
    </lineage>
</organism>
<feature type="chain" id="PRO_5040877719" evidence="2">
    <location>
        <begin position="19"/>
        <end position="118"/>
    </location>
</feature>
<dbReference type="Proteomes" id="UP000192578">
    <property type="component" value="Unassembled WGS sequence"/>
</dbReference>
<sequence length="118" mass="11536">MNLIAALFGVILLGMVNAHRGLYEGYGYGGWSSQLYGAGVYGVYGRPVGYNGGYNGGYGGGYNGGYGGGYGVVYPGTYGGSSLVLSGSPLNSGVYGGNSGISSSGASSANALGGGTEQ</sequence>
<dbReference type="EMBL" id="MTYJ01000424">
    <property type="protein sequence ID" value="OWA54571.1"/>
    <property type="molecule type" value="Genomic_DNA"/>
</dbReference>
<feature type="signal peptide" evidence="2">
    <location>
        <begin position="1"/>
        <end position="18"/>
    </location>
</feature>
<comment type="caution">
    <text evidence="3">The sequence shown here is derived from an EMBL/GenBank/DDBJ whole genome shotgun (WGS) entry which is preliminary data.</text>
</comment>
<feature type="region of interest" description="Disordered" evidence="1">
    <location>
        <begin position="99"/>
        <end position="118"/>
    </location>
</feature>
<evidence type="ECO:0000313" key="3">
    <source>
        <dbReference type="EMBL" id="OWA54571.1"/>
    </source>
</evidence>
<feature type="compositionally biased region" description="Low complexity" evidence="1">
    <location>
        <begin position="100"/>
        <end position="111"/>
    </location>
</feature>
<evidence type="ECO:0000256" key="2">
    <source>
        <dbReference type="SAM" id="SignalP"/>
    </source>
</evidence>
<evidence type="ECO:0000313" key="4">
    <source>
        <dbReference type="Proteomes" id="UP000192578"/>
    </source>
</evidence>
<name>A0A9X6NKV0_HYPEX</name>
<evidence type="ECO:0000256" key="1">
    <source>
        <dbReference type="SAM" id="MobiDB-lite"/>
    </source>
</evidence>
<protein>
    <submittedName>
        <fullName evidence="3">Uncharacterized protein</fullName>
    </submittedName>
</protein>
<keyword evidence="4" id="KW-1185">Reference proteome</keyword>
<accession>A0A9X6NKV0</accession>
<keyword evidence="2" id="KW-0732">Signal</keyword>
<dbReference type="AlphaFoldDB" id="A0A9X6NKV0"/>
<reference evidence="4" key="1">
    <citation type="submission" date="2017-01" db="EMBL/GenBank/DDBJ databases">
        <title>Comparative genomics of anhydrobiosis in the tardigrade Hypsibius dujardini.</title>
        <authorList>
            <person name="Yoshida Y."/>
            <person name="Koutsovoulos G."/>
            <person name="Laetsch D."/>
            <person name="Stevens L."/>
            <person name="Kumar S."/>
            <person name="Horikawa D."/>
            <person name="Ishino K."/>
            <person name="Komine S."/>
            <person name="Tomita M."/>
            <person name="Blaxter M."/>
            <person name="Arakawa K."/>
        </authorList>
    </citation>
    <scope>NUCLEOTIDE SEQUENCE [LARGE SCALE GENOMIC DNA]</scope>
    <source>
        <strain evidence="4">Z151</strain>
    </source>
</reference>
<gene>
    <name evidence="3" type="ORF">BV898_18971</name>
</gene>
<proteinExistence type="predicted"/>